<reference evidence="3" key="1">
    <citation type="journal article" date="2011" name="Proc. Natl. Acad. Sci. U.S.A.">
        <title>Obligate biotrophy features unraveled by the genomic analysis of rust fungi.</title>
        <authorList>
            <person name="Duplessis S."/>
            <person name="Cuomo C.A."/>
            <person name="Lin Y.-C."/>
            <person name="Aerts A."/>
            <person name="Tisserant E."/>
            <person name="Veneault-Fourrey C."/>
            <person name="Joly D.L."/>
            <person name="Hacquard S."/>
            <person name="Amselem J."/>
            <person name="Cantarel B.L."/>
            <person name="Chiu R."/>
            <person name="Coutinho P.M."/>
            <person name="Feau N."/>
            <person name="Field M."/>
            <person name="Frey P."/>
            <person name="Gelhaye E."/>
            <person name="Goldberg J."/>
            <person name="Grabherr M.G."/>
            <person name="Kodira C.D."/>
            <person name="Kohler A."/>
            <person name="Kuees U."/>
            <person name="Lindquist E.A."/>
            <person name="Lucas S.M."/>
            <person name="Mago R."/>
            <person name="Mauceli E."/>
            <person name="Morin E."/>
            <person name="Murat C."/>
            <person name="Pangilinan J.L."/>
            <person name="Park R."/>
            <person name="Pearson M."/>
            <person name="Quesneville H."/>
            <person name="Rouhier N."/>
            <person name="Sakthikumar S."/>
            <person name="Salamov A.A."/>
            <person name="Schmutz J."/>
            <person name="Selles B."/>
            <person name="Shapiro H."/>
            <person name="Tanguay P."/>
            <person name="Tuskan G.A."/>
            <person name="Henrissat B."/>
            <person name="Van de Peer Y."/>
            <person name="Rouze P."/>
            <person name="Ellis J.G."/>
            <person name="Dodds P.N."/>
            <person name="Schein J.E."/>
            <person name="Zhong S."/>
            <person name="Hamelin R.C."/>
            <person name="Grigoriev I.V."/>
            <person name="Szabo L.J."/>
            <person name="Martin F."/>
        </authorList>
    </citation>
    <scope>NUCLEOTIDE SEQUENCE [LARGE SCALE GENOMIC DNA]</scope>
    <source>
        <strain evidence="3">98AG31 / pathotype 3-4-7</strain>
    </source>
</reference>
<dbReference type="HOGENOM" id="CLU_1563207_0_0_1"/>
<name>F4RB80_MELLP</name>
<evidence type="ECO:0000313" key="2">
    <source>
        <dbReference type="EMBL" id="EGG10402.1"/>
    </source>
</evidence>
<gene>
    <name evidence="2" type="ORF">MELLADRAFT_94358</name>
</gene>
<dbReference type="GeneID" id="18936855"/>
<evidence type="ECO:0008006" key="4">
    <source>
        <dbReference type="Google" id="ProtNLM"/>
    </source>
</evidence>
<proteinExistence type="predicted"/>
<dbReference type="KEGG" id="mlr:MELLADRAFT_94358"/>
<evidence type="ECO:0000256" key="1">
    <source>
        <dbReference type="SAM" id="SignalP"/>
    </source>
</evidence>
<keyword evidence="1" id="KW-0732">Signal</keyword>
<dbReference type="RefSeq" id="XP_007406703.1">
    <property type="nucleotide sequence ID" value="XM_007406641.1"/>
</dbReference>
<dbReference type="Proteomes" id="UP000001072">
    <property type="component" value="Unassembled WGS sequence"/>
</dbReference>
<dbReference type="OrthoDB" id="2498139at2759"/>
<dbReference type="AlphaFoldDB" id="F4RB80"/>
<sequence length="170" mass="18141">MINFSTTILLAVALYLCILVPDGLLSPLNSIVYQPQGFSMNDVCADTVACVVLDSDWPSTKTFTCQDRQVTPASIQSSRFSMMGGSGFNVSDADWPVSASRGCANSNGLKRSYFNGEWTVYYSIQAKCDCTGAGRIPDCGTFNGGSATACNVATFKFCSLEMGEIPCQAV</sequence>
<dbReference type="InParanoid" id="F4RB80"/>
<protein>
    <recommendedName>
        <fullName evidence="4">Secreted protein</fullName>
    </recommendedName>
</protein>
<evidence type="ECO:0000313" key="3">
    <source>
        <dbReference type="Proteomes" id="UP000001072"/>
    </source>
</evidence>
<accession>F4RB80</accession>
<organism evidence="3">
    <name type="scientific">Melampsora larici-populina (strain 98AG31 / pathotype 3-4-7)</name>
    <name type="common">Poplar leaf rust fungus</name>
    <dbReference type="NCBI Taxonomy" id="747676"/>
    <lineage>
        <taxon>Eukaryota</taxon>
        <taxon>Fungi</taxon>
        <taxon>Dikarya</taxon>
        <taxon>Basidiomycota</taxon>
        <taxon>Pucciniomycotina</taxon>
        <taxon>Pucciniomycetes</taxon>
        <taxon>Pucciniales</taxon>
        <taxon>Melampsoraceae</taxon>
        <taxon>Melampsora</taxon>
    </lineage>
</organism>
<dbReference type="EMBL" id="GL883095">
    <property type="protein sequence ID" value="EGG10402.1"/>
    <property type="molecule type" value="Genomic_DNA"/>
</dbReference>
<keyword evidence="3" id="KW-1185">Reference proteome</keyword>
<feature type="chain" id="PRO_5003314942" description="Secreted protein" evidence="1">
    <location>
        <begin position="26"/>
        <end position="170"/>
    </location>
</feature>
<feature type="signal peptide" evidence="1">
    <location>
        <begin position="1"/>
        <end position="25"/>
    </location>
</feature>
<dbReference type="VEuPathDB" id="FungiDB:MELLADRAFT_94358"/>